<reference evidence="1 2" key="1">
    <citation type="submission" date="2023-04" db="EMBL/GenBank/DDBJ databases">
        <title>Spirochaete genome identified in red abalone sample constitutes a novel genus.</title>
        <authorList>
            <person name="Sharma S.P."/>
            <person name="Purcell C.M."/>
            <person name="Hyde J.R."/>
            <person name="Severin A.J."/>
        </authorList>
    </citation>
    <scope>NUCLEOTIDE SEQUENCE [LARGE SCALE GENOMIC DNA]</scope>
    <source>
        <strain evidence="1 2">SP-2023</strain>
    </source>
</reference>
<organism evidence="1 2">
    <name type="scientific">Candidatus Haliotispira prima</name>
    <dbReference type="NCBI Taxonomy" id="3034016"/>
    <lineage>
        <taxon>Bacteria</taxon>
        <taxon>Pseudomonadati</taxon>
        <taxon>Spirochaetota</taxon>
        <taxon>Spirochaetia</taxon>
        <taxon>Spirochaetales</taxon>
        <taxon>Spirochaetaceae</taxon>
        <taxon>Candidatus Haliotispira</taxon>
    </lineage>
</organism>
<name>A0ABY8MH43_9SPIO</name>
<proteinExistence type="predicted"/>
<gene>
    <name evidence="1" type="ORF">P0082_00325</name>
</gene>
<evidence type="ECO:0000313" key="2">
    <source>
        <dbReference type="Proteomes" id="UP001228690"/>
    </source>
</evidence>
<accession>A0ABY8MH43</accession>
<dbReference type="EMBL" id="CP123443">
    <property type="protein sequence ID" value="WGK69336.1"/>
    <property type="molecule type" value="Genomic_DNA"/>
</dbReference>
<dbReference type="Proteomes" id="UP001228690">
    <property type="component" value="Chromosome"/>
</dbReference>
<evidence type="ECO:0000313" key="1">
    <source>
        <dbReference type="EMBL" id="WGK69336.1"/>
    </source>
</evidence>
<protein>
    <submittedName>
        <fullName evidence="1">Uncharacterized protein</fullName>
    </submittedName>
</protein>
<keyword evidence="2" id="KW-1185">Reference proteome</keyword>
<dbReference type="RefSeq" id="WP_326927519.1">
    <property type="nucleotide sequence ID" value="NZ_CP123443.1"/>
</dbReference>
<sequence length="50" mass="5758">MNDTKLDNMLQGMAKLRESQVQKDLQRFETDPATVNNATLKFHTEIPPKL</sequence>